<accession>A0ACA9PAQ9</accession>
<proteinExistence type="predicted"/>
<comment type="caution">
    <text evidence="1">The sequence shown here is derived from an EMBL/GenBank/DDBJ whole genome shotgun (WGS) entry which is preliminary data.</text>
</comment>
<reference evidence="1" key="1">
    <citation type="submission" date="2021-06" db="EMBL/GenBank/DDBJ databases">
        <authorList>
            <person name="Kallberg Y."/>
            <person name="Tangrot J."/>
            <person name="Rosling A."/>
        </authorList>
    </citation>
    <scope>NUCLEOTIDE SEQUENCE</scope>
    <source>
        <strain evidence="1">CL356</strain>
    </source>
</reference>
<sequence>MSGWLSYFTGQRDTKTTTRQAIVGLREQLAMLDKKEEHLEKKVEDELKKAKANAISNKTAAAAALRRKKTYEQQLEQLAGTRLTLEAQVNAIESANMNAETMLAMKRGAGALKDIHKQLNIDKVDATMDEIREEMERTKEIAEAISNPAGMGVDLDEDALKDELAELEQEVLDEKLAGATHVPVHTPAGPSRVAAKQQAVEDDEEAQLRELQASLAMN</sequence>
<gene>
    <name evidence="1" type="ORF">ACOLOM_LOCUS10148</name>
</gene>
<evidence type="ECO:0000313" key="1">
    <source>
        <dbReference type="EMBL" id="CAG8698808.1"/>
    </source>
</evidence>
<name>A0ACA9PAQ9_9GLOM</name>
<protein>
    <submittedName>
        <fullName evidence="1">650_t:CDS:1</fullName>
    </submittedName>
</protein>
<organism evidence="1 2">
    <name type="scientific">Acaulospora colombiana</name>
    <dbReference type="NCBI Taxonomy" id="27376"/>
    <lineage>
        <taxon>Eukaryota</taxon>
        <taxon>Fungi</taxon>
        <taxon>Fungi incertae sedis</taxon>
        <taxon>Mucoromycota</taxon>
        <taxon>Glomeromycotina</taxon>
        <taxon>Glomeromycetes</taxon>
        <taxon>Diversisporales</taxon>
        <taxon>Acaulosporaceae</taxon>
        <taxon>Acaulospora</taxon>
    </lineage>
</organism>
<keyword evidence="2" id="KW-1185">Reference proteome</keyword>
<dbReference type="EMBL" id="CAJVPT010031696">
    <property type="protein sequence ID" value="CAG8698808.1"/>
    <property type="molecule type" value="Genomic_DNA"/>
</dbReference>
<dbReference type="Proteomes" id="UP000789525">
    <property type="component" value="Unassembled WGS sequence"/>
</dbReference>
<evidence type="ECO:0000313" key="2">
    <source>
        <dbReference type="Proteomes" id="UP000789525"/>
    </source>
</evidence>